<dbReference type="Pfam" id="PF00031">
    <property type="entry name" value="Cystatin"/>
    <property type="match status" value="1"/>
</dbReference>
<sequence>MDTNSPVHECQDTGHKLAAVAQSSRNSQTSTDMNQSDQNQLGFQKFSAVLTSTKQRCKINEAIARLAMTGEMTQCSHALSPTNCDASEPLAQKVLDLINKGRRSGYAFQLLRVSDAHLDSVTITVTTTTTITISYILYDGVSGSRKPDQRQLQRTRKVVYTFYSIGEGEPLQMQKTGTQQLKTTDNLKTLQLLLLRLLLVQARLELLILLRGQATVYYLALDVIESDCWVLSTKAQDDCLPARWPSEIVIGQCKVIATRYSNESQDLSVNDYNCTTSSVSSALGNTKDSPVLLDFFEDSELYREQARKALDKYKAENGDFASFRVERAERVVRARGGERTNYYVDFSVRNCSAQHFPRYPPVFGFCRALLSYSIEATDLETPEHTEINCEVFNPERIIKTQVTGNPIATNIHVSPVDPGVIIIPLMNLDAHLHQKERITQTDHPFKESFQNRPLAIPLLVTGGPIDPLIITVVLSKLALDIVHMDTTLMDTVHMDTTLMVTILMVTIPMDTSLMVTIPMDTVSLTTDLVTHLPIAKNPKVRIIGAMVHHMDTQEKEVQLQLSRNSVGSARPRTQRCACLCLPSAEIKANKQVNNPMLQCSSMKPAWTVSKVLCVLWLLPSLAQFTYSQEIDCTDESEFEAVDISLKKFNTGLESSNQFVLYRVTEGTTTDGSEEFYSFTYQIKEGNCSVQSGLDWQDCDFKNAEEALPLENEQQLCRRDAIKTP</sequence>
<name>A0ABQ0FLL9_APOSI</name>
<comment type="subcellular location">
    <subcellularLocation>
        <location evidence="1">Secreted</location>
    </subcellularLocation>
</comment>
<protein>
    <recommendedName>
        <fullName evidence="13">Histidine-rich glycoprotein</fullName>
    </recommendedName>
    <alternativeName>
        <fullName evidence="14">Histidine-proline-rich glycoprotein</fullName>
    </alternativeName>
</protein>
<dbReference type="SUPFAM" id="SSF54403">
    <property type="entry name" value="Cystatin/monellin"/>
    <property type="match status" value="1"/>
</dbReference>
<evidence type="ECO:0000256" key="11">
    <source>
        <dbReference type="ARBA" id="ARBA00023180"/>
    </source>
</evidence>
<keyword evidence="12" id="KW-0280">Fibrinolysis</keyword>
<comment type="caution">
    <text evidence="16">The sequence shown here is derived from an EMBL/GenBank/DDBJ whole genome shotgun (WGS) entry which is preliminary data.</text>
</comment>
<dbReference type="PANTHER" id="PTHR13814:SF3">
    <property type="entry name" value="HISTIDINE-RICH GLYCOPROTEIN"/>
    <property type="match status" value="1"/>
</dbReference>
<evidence type="ECO:0000256" key="5">
    <source>
        <dbReference type="ARBA" id="ARBA00022729"/>
    </source>
</evidence>
<evidence type="ECO:0000256" key="4">
    <source>
        <dbReference type="ARBA" id="ARBA00022696"/>
    </source>
</evidence>
<dbReference type="PANTHER" id="PTHR13814">
    <property type="entry name" value="FETUIN"/>
    <property type="match status" value="1"/>
</dbReference>
<evidence type="ECO:0000256" key="6">
    <source>
        <dbReference type="ARBA" id="ARBA00022737"/>
    </source>
</evidence>
<reference evidence="16 17" key="1">
    <citation type="submission" date="2024-08" db="EMBL/GenBank/DDBJ databases">
        <title>The draft genome of Apodemus speciosus.</title>
        <authorList>
            <person name="Nabeshima K."/>
            <person name="Suzuki S."/>
            <person name="Onuma M."/>
        </authorList>
    </citation>
    <scope>NUCLEOTIDE SEQUENCE [LARGE SCALE GENOMIC DNA]</scope>
    <source>
        <strain evidence="16">IB14-021</strain>
    </source>
</reference>
<organism evidence="16 17">
    <name type="scientific">Apodemus speciosus</name>
    <name type="common">Large Japanese field mouse</name>
    <dbReference type="NCBI Taxonomy" id="105296"/>
    <lineage>
        <taxon>Eukaryota</taxon>
        <taxon>Metazoa</taxon>
        <taxon>Chordata</taxon>
        <taxon>Craniata</taxon>
        <taxon>Vertebrata</taxon>
        <taxon>Euteleostomi</taxon>
        <taxon>Mammalia</taxon>
        <taxon>Eutheria</taxon>
        <taxon>Euarchontoglires</taxon>
        <taxon>Glires</taxon>
        <taxon>Rodentia</taxon>
        <taxon>Myomorpha</taxon>
        <taxon>Muroidea</taxon>
        <taxon>Muridae</taxon>
        <taxon>Murinae</taxon>
        <taxon>Apodemus</taxon>
    </lineage>
</organism>
<evidence type="ECO:0000256" key="13">
    <source>
        <dbReference type="ARBA" id="ARBA00039613"/>
    </source>
</evidence>
<evidence type="ECO:0000256" key="1">
    <source>
        <dbReference type="ARBA" id="ARBA00004613"/>
    </source>
</evidence>
<keyword evidence="9" id="KW-0094">Blood coagulation</keyword>
<evidence type="ECO:0000256" key="10">
    <source>
        <dbReference type="ARBA" id="ARBA00023157"/>
    </source>
</evidence>
<evidence type="ECO:0000313" key="17">
    <source>
        <dbReference type="Proteomes" id="UP001623349"/>
    </source>
</evidence>
<dbReference type="EMBL" id="BAAFST010000016">
    <property type="protein sequence ID" value="GAB1300144.1"/>
    <property type="molecule type" value="Genomic_DNA"/>
</dbReference>
<keyword evidence="4" id="KW-0356">Hemostasis</keyword>
<keyword evidence="5" id="KW-0732">Signal</keyword>
<evidence type="ECO:0000256" key="12">
    <source>
        <dbReference type="ARBA" id="ARBA00023281"/>
    </source>
</evidence>
<feature type="domain" description="Cystatin" evidence="15">
    <location>
        <begin position="281"/>
        <end position="390"/>
    </location>
</feature>
<evidence type="ECO:0000256" key="14">
    <source>
        <dbReference type="ARBA" id="ARBA00041330"/>
    </source>
</evidence>
<evidence type="ECO:0000259" key="15">
    <source>
        <dbReference type="SMART" id="SM00043"/>
    </source>
</evidence>
<keyword evidence="10" id="KW-1015">Disulfide bond</keyword>
<gene>
    <name evidence="16" type="ORF">APTSU1_001538200</name>
</gene>
<dbReference type="InterPro" id="IPR000010">
    <property type="entry name" value="Cystatin_dom"/>
</dbReference>
<keyword evidence="8" id="KW-0186">Copper</keyword>
<keyword evidence="17" id="KW-1185">Reference proteome</keyword>
<keyword evidence="7" id="KW-0862">Zinc</keyword>
<dbReference type="Gene3D" id="3.10.450.10">
    <property type="match status" value="2"/>
</dbReference>
<evidence type="ECO:0000313" key="16">
    <source>
        <dbReference type="EMBL" id="GAB1300144.1"/>
    </source>
</evidence>
<accession>A0ABQ0FLL9</accession>
<dbReference type="Proteomes" id="UP001623349">
    <property type="component" value="Unassembled WGS sequence"/>
</dbReference>
<dbReference type="SMART" id="SM00043">
    <property type="entry name" value="CY"/>
    <property type="match status" value="2"/>
</dbReference>
<keyword evidence="11" id="KW-0325">Glycoprotein</keyword>
<evidence type="ECO:0000256" key="8">
    <source>
        <dbReference type="ARBA" id="ARBA00023008"/>
    </source>
</evidence>
<dbReference type="InterPro" id="IPR046350">
    <property type="entry name" value="Cystatin_sf"/>
</dbReference>
<keyword evidence="6" id="KW-0677">Repeat</keyword>
<evidence type="ECO:0000256" key="7">
    <source>
        <dbReference type="ARBA" id="ARBA00022833"/>
    </source>
</evidence>
<feature type="domain" description="Cystatin" evidence="15">
    <location>
        <begin position="622"/>
        <end position="717"/>
    </location>
</feature>
<keyword evidence="2" id="KW-0964">Secreted</keyword>
<evidence type="ECO:0000256" key="2">
    <source>
        <dbReference type="ARBA" id="ARBA00022525"/>
    </source>
</evidence>
<evidence type="ECO:0000256" key="3">
    <source>
        <dbReference type="ARBA" id="ARBA00022674"/>
    </source>
</evidence>
<dbReference type="InterPro" id="IPR050735">
    <property type="entry name" value="Kininogen_Fetuin_HRG"/>
</dbReference>
<evidence type="ECO:0000256" key="9">
    <source>
        <dbReference type="ARBA" id="ARBA00023084"/>
    </source>
</evidence>
<proteinExistence type="predicted"/>
<keyword evidence="3" id="KW-0358">Heparin-binding</keyword>